<evidence type="ECO:0000256" key="3">
    <source>
        <dbReference type="SAM" id="SignalP"/>
    </source>
</evidence>
<dbReference type="InterPro" id="IPR016093">
    <property type="entry name" value="MIR_motif"/>
</dbReference>
<dbReference type="KEGG" id="ngr:NAEGRDRAFT_69786"/>
<dbReference type="OrthoDB" id="5588846at2759"/>
<keyword evidence="6" id="KW-1185">Reference proteome</keyword>
<dbReference type="STRING" id="5762.D2VLI0"/>
<dbReference type="Gene3D" id="2.80.10.50">
    <property type="match status" value="1"/>
</dbReference>
<dbReference type="OMA" id="KPQHGTR"/>
<dbReference type="VEuPathDB" id="AmoebaDB:NAEGRDRAFT_69786"/>
<evidence type="ECO:0000313" key="5">
    <source>
        <dbReference type="EMBL" id="EFC42390.1"/>
    </source>
</evidence>
<dbReference type="Proteomes" id="UP000006671">
    <property type="component" value="Unassembled WGS sequence"/>
</dbReference>
<feature type="chain" id="PRO_5003038705" evidence="3">
    <location>
        <begin position="29"/>
        <end position="237"/>
    </location>
</feature>
<dbReference type="PANTHER" id="PTHR46809:SF2">
    <property type="entry name" value="GH21273P"/>
    <property type="match status" value="1"/>
</dbReference>
<keyword evidence="1 3" id="KW-0732">Signal</keyword>
<dbReference type="CDD" id="cd23294">
    <property type="entry name" value="beta-trefoil_MIR_AtSDF2-like"/>
    <property type="match status" value="1"/>
</dbReference>
<feature type="domain" description="MIR" evidence="4">
    <location>
        <begin position="172"/>
        <end position="226"/>
    </location>
</feature>
<dbReference type="Pfam" id="PF02815">
    <property type="entry name" value="MIR"/>
    <property type="match status" value="1"/>
</dbReference>
<evidence type="ECO:0000256" key="1">
    <source>
        <dbReference type="ARBA" id="ARBA00022729"/>
    </source>
</evidence>
<dbReference type="SMART" id="SM00472">
    <property type="entry name" value="MIR"/>
    <property type="match status" value="3"/>
</dbReference>
<dbReference type="GeneID" id="8851953"/>
<evidence type="ECO:0000256" key="2">
    <source>
        <dbReference type="ARBA" id="ARBA00022737"/>
    </source>
</evidence>
<dbReference type="InParanoid" id="D2VLI0"/>
<organism evidence="6">
    <name type="scientific">Naegleria gruberi</name>
    <name type="common">Amoeba</name>
    <dbReference type="NCBI Taxonomy" id="5762"/>
    <lineage>
        <taxon>Eukaryota</taxon>
        <taxon>Discoba</taxon>
        <taxon>Heterolobosea</taxon>
        <taxon>Tetramitia</taxon>
        <taxon>Eutetramitia</taxon>
        <taxon>Vahlkampfiidae</taxon>
        <taxon>Naegleria</taxon>
    </lineage>
</organism>
<dbReference type="RefSeq" id="XP_002675134.1">
    <property type="nucleotide sequence ID" value="XM_002675088.1"/>
</dbReference>
<reference evidence="5 6" key="1">
    <citation type="journal article" date="2010" name="Cell">
        <title>The genome of Naegleria gruberi illuminates early eukaryotic versatility.</title>
        <authorList>
            <person name="Fritz-Laylin L.K."/>
            <person name="Prochnik S.E."/>
            <person name="Ginger M.L."/>
            <person name="Dacks J.B."/>
            <person name="Carpenter M.L."/>
            <person name="Field M.C."/>
            <person name="Kuo A."/>
            <person name="Paredez A."/>
            <person name="Chapman J."/>
            <person name="Pham J."/>
            <person name="Shu S."/>
            <person name="Neupane R."/>
            <person name="Cipriano M."/>
            <person name="Mancuso J."/>
            <person name="Tu H."/>
            <person name="Salamov A."/>
            <person name="Lindquist E."/>
            <person name="Shapiro H."/>
            <person name="Lucas S."/>
            <person name="Grigoriev I.V."/>
            <person name="Cande W.Z."/>
            <person name="Fulton C."/>
            <person name="Rokhsar D.S."/>
            <person name="Dawson S.C."/>
        </authorList>
    </citation>
    <scope>NUCLEOTIDE SEQUENCE [LARGE SCALE GENOMIC DNA]</scope>
    <source>
        <strain evidence="5 6">NEG-M</strain>
    </source>
</reference>
<dbReference type="PANTHER" id="PTHR46809">
    <property type="entry name" value="STROMAL CELL-DERIVED FACTOR 2-LIKE PROTEIN"/>
    <property type="match status" value="1"/>
</dbReference>
<gene>
    <name evidence="5" type="ORF">NAEGRDRAFT_69786</name>
</gene>
<name>D2VLI0_NAEGR</name>
<dbReference type="PROSITE" id="PS50919">
    <property type="entry name" value="MIR"/>
    <property type="match status" value="3"/>
</dbReference>
<feature type="domain" description="MIR" evidence="4">
    <location>
        <begin position="115"/>
        <end position="167"/>
    </location>
</feature>
<feature type="domain" description="MIR" evidence="4">
    <location>
        <begin position="46"/>
        <end position="100"/>
    </location>
</feature>
<protein>
    <submittedName>
        <fullName evidence="5">Predicted protein</fullName>
    </submittedName>
</protein>
<dbReference type="eggNOG" id="KOG3358">
    <property type="taxonomic scope" value="Eukaryota"/>
</dbReference>
<accession>D2VLI0</accession>
<sequence>MQNKQLLVLFGLLLIVASLCLVIDRVKASNDDDDITLQEETPEPKNIKVTCGSIIKLRHKGMACRLHSHAVKYGSGSGQQSITCYPGEGDENSYWVIKSAYNPSGKSDLKECPQGTVLKQGTVIRLEHAQTSARLHSHLHISPLSRQQEVSCYEGQDTGDNWIVELVSGNSSSELEKGEGIRFKHVDTGKYLHSHNMQYGHPIPGQFEVTSVASSNSNTVWVPEEGVYYPTLKELEH</sequence>
<proteinExistence type="predicted"/>
<feature type="signal peptide" evidence="3">
    <location>
        <begin position="1"/>
        <end position="28"/>
    </location>
</feature>
<dbReference type="InterPro" id="IPR036300">
    <property type="entry name" value="MIR_dom_sf"/>
</dbReference>
<evidence type="ECO:0000313" key="6">
    <source>
        <dbReference type="Proteomes" id="UP000006671"/>
    </source>
</evidence>
<keyword evidence="2" id="KW-0677">Repeat</keyword>
<dbReference type="EMBL" id="GG738880">
    <property type="protein sequence ID" value="EFC42390.1"/>
    <property type="molecule type" value="Genomic_DNA"/>
</dbReference>
<dbReference type="SUPFAM" id="SSF82109">
    <property type="entry name" value="MIR domain"/>
    <property type="match status" value="1"/>
</dbReference>
<evidence type="ECO:0000259" key="4">
    <source>
        <dbReference type="PROSITE" id="PS50919"/>
    </source>
</evidence>
<dbReference type="AlphaFoldDB" id="D2VLI0"/>